<protein>
    <submittedName>
        <fullName evidence="1">Uncharacterized protein</fullName>
    </submittedName>
</protein>
<proteinExistence type="predicted"/>
<organism evidence="1 2">
    <name type="scientific">Leptospira noguchii</name>
    <dbReference type="NCBI Taxonomy" id="28182"/>
    <lineage>
        <taxon>Bacteria</taxon>
        <taxon>Pseudomonadati</taxon>
        <taxon>Spirochaetota</taxon>
        <taxon>Spirochaetia</taxon>
        <taxon>Leptospirales</taxon>
        <taxon>Leptospiraceae</taxon>
        <taxon>Leptospira</taxon>
    </lineage>
</organism>
<dbReference type="EMBL" id="CP091957">
    <property type="protein sequence ID" value="UOG56365.1"/>
    <property type="molecule type" value="Genomic_DNA"/>
</dbReference>
<gene>
    <name evidence="1" type="ORF">MAL03_16425</name>
</gene>
<dbReference type="Proteomes" id="UP000829829">
    <property type="component" value="Chromosome 1"/>
</dbReference>
<evidence type="ECO:0000313" key="1">
    <source>
        <dbReference type="EMBL" id="UOG56365.1"/>
    </source>
</evidence>
<dbReference type="AlphaFoldDB" id="A0AAE9GI50"/>
<evidence type="ECO:0000313" key="2">
    <source>
        <dbReference type="Proteomes" id="UP000829829"/>
    </source>
</evidence>
<dbReference type="RefSeq" id="WP_243815450.1">
    <property type="nucleotide sequence ID" value="NZ_CP091957.1"/>
</dbReference>
<sequence>MPLCNSIIIAQLSSIDQESNNLSLYSCIEEVGSVDLNIQYPFQILSFWRIVSENELDKEYSVRFKFINEKSKQRAVSETLKIKFQNARIRLRIAGFHTPPEEGVFKVKAYIVNEDLSEIEQPAEWYIDVKKITPPF</sequence>
<accession>A0AAE9GI50</accession>
<name>A0AAE9GI50_9LEPT</name>
<reference evidence="1" key="1">
    <citation type="submission" date="2022-02" db="EMBL/GenBank/DDBJ databases">
        <title>The genetically variable rfb locus in Leptospira is a mobile cassette and a molecular signature of serovar identity.</title>
        <authorList>
            <person name="Nieves C."/>
            <person name="Vincent A.T."/>
            <person name="Zarantonelli L."/>
            <person name="Picardeau M."/>
            <person name="Veyrier F.J."/>
            <person name="Buschiazzo A."/>
        </authorList>
    </citation>
    <scope>NUCLEOTIDE SEQUENCE</scope>
    <source>
        <strain evidence="1">IP1512017</strain>
    </source>
</reference>